<dbReference type="SUPFAM" id="SSF56214">
    <property type="entry name" value="4'-phosphopantetheinyl transferase"/>
    <property type="match status" value="2"/>
</dbReference>
<reference evidence="3 4" key="1">
    <citation type="submission" date="2016-11" db="EMBL/GenBank/DDBJ databases">
        <title>Trade-off between light-utilization and light-protection in marine flavobacteria.</title>
        <authorList>
            <person name="Kumagai Y."/>
        </authorList>
    </citation>
    <scope>NUCLEOTIDE SEQUENCE [LARGE SCALE GENOMIC DNA]</scope>
    <source>
        <strain evidence="3 4">JCM 17109</strain>
    </source>
</reference>
<dbReference type="InterPro" id="IPR008278">
    <property type="entry name" value="4-PPantetheinyl_Trfase_dom"/>
</dbReference>
<sequence length="209" mass="24290">MPVIKTITNRFNTRVFVWQVSESEAWLRSGIDLSQNSINRLVTMSSEMHRRGFLSIRHLLLHAGYTDKDLYYDELGKPHLDGECYISITHSYELTAIIISDATTGIDVEKRRDKILRIAKKFVNYESDFVENQENKTSALTVIWGAKESMYKCLGQKGLGFYDHCKVEPFELASHHTVSRIDFNEIQLSYDTYFEEILEYTLVYILPLS</sequence>
<accession>A0A2S9WVY7</accession>
<evidence type="ECO:0000313" key="3">
    <source>
        <dbReference type="EMBL" id="PRP67624.1"/>
    </source>
</evidence>
<keyword evidence="1 3" id="KW-0808">Transferase</keyword>
<dbReference type="Proteomes" id="UP000239532">
    <property type="component" value="Unassembled WGS sequence"/>
</dbReference>
<dbReference type="GO" id="GO:0008897">
    <property type="term" value="F:holo-[acyl-carrier-protein] synthase activity"/>
    <property type="evidence" value="ECO:0007669"/>
    <property type="project" value="InterPro"/>
</dbReference>
<organism evidence="3 4">
    <name type="scientific">Nonlabens agnitus</name>
    <dbReference type="NCBI Taxonomy" id="870484"/>
    <lineage>
        <taxon>Bacteria</taxon>
        <taxon>Pseudomonadati</taxon>
        <taxon>Bacteroidota</taxon>
        <taxon>Flavobacteriia</taxon>
        <taxon>Flavobacteriales</taxon>
        <taxon>Flavobacteriaceae</taxon>
        <taxon>Nonlabens</taxon>
    </lineage>
</organism>
<dbReference type="GO" id="GO:0000287">
    <property type="term" value="F:magnesium ion binding"/>
    <property type="evidence" value="ECO:0007669"/>
    <property type="project" value="InterPro"/>
</dbReference>
<evidence type="ECO:0000313" key="4">
    <source>
        <dbReference type="Proteomes" id="UP000239532"/>
    </source>
</evidence>
<comment type="caution">
    <text evidence="3">The sequence shown here is derived from an EMBL/GenBank/DDBJ whole genome shotgun (WGS) entry which is preliminary data.</text>
</comment>
<dbReference type="AlphaFoldDB" id="A0A2S9WVY7"/>
<keyword evidence="4" id="KW-1185">Reference proteome</keyword>
<feature type="domain" description="4'-phosphopantetheinyl transferase" evidence="2">
    <location>
        <begin position="105"/>
        <end position="170"/>
    </location>
</feature>
<dbReference type="Gene3D" id="3.90.470.20">
    <property type="entry name" value="4'-phosphopantetheinyl transferase domain"/>
    <property type="match status" value="1"/>
</dbReference>
<proteinExistence type="predicted"/>
<evidence type="ECO:0000259" key="2">
    <source>
        <dbReference type="Pfam" id="PF01648"/>
    </source>
</evidence>
<dbReference type="Pfam" id="PF01648">
    <property type="entry name" value="ACPS"/>
    <property type="match status" value="1"/>
</dbReference>
<dbReference type="OrthoDB" id="1190494at2"/>
<protein>
    <submittedName>
        <fullName evidence="3">4-phosphopantetheinyl transferase</fullName>
    </submittedName>
</protein>
<gene>
    <name evidence="3" type="ORF">BST86_11230</name>
</gene>
<dbReference type="InterPro" id="IPR037143">
    <property type="entry name" value="4-PPantetheinyl_Trfase_dom_sf"/>
</dbReference>
<evidence type="ECO:0000256" key="1">
    <source>
        <dbReference type="ARBA" id="ARBA00022679"/>
    </source>
</evidence>
<dbReference type="EMBL" id="MQUC01000003">
    <property type="protein sequence ID" value="PRP67624.1"/>
    <property type="molecule type" value="Genomic_DNA"/>
</dbReference>
<name>A0A2S9WVY7_9FLAO</name>